<feature type="compositionally biased region" description="Basic residues" evidence="1">
    <location>
        <begin position="27"/>
        <end position="40"/>
    </location>
</feature>
<keyword evidence="2" id="KW-0808">Transferase</keyword>
<name>A0A6J4MA14_9BACT</name>
<evidence type="ECO:0000256" key="1">
    <source>
        <dbReference type="SAM" id="MobiDB-lite"/>
    </source>
</evidence>
<feature type="compositionally biased region" description="Low complexity" evidence="1">
    <location>
        <begin position="46"/>
        <end position="60"/>
    </location>
</feature>
<feature type="non-terminal residue" evidence="2">
    <location>
        <position position="1"/>
    </location>
</feature>
<dbReference type="EMBL" id="CADCTU010000774">
    <property type="protein sequence ID" value="CAA9352391.1"/>
    <property type="molecule type" value="Genomic_DNA"/>
</dbReference>
<dbReference type="AlphaFoldDB" id="A0A6J4MA14"/>
<feature type="region of interest" description="Disordered" evidence="1">
    <location>
        <begin position="257"/>
        <end position="336"/>
    </location>
</feature>
<accession>A0A6J4MA14</accession>
<proteinExistence type="predicted"/>
<evidence type="ECO:0000313" key="2">
    <source>
        <dbReference type="EMBL" id="CAA9352391.1"/>
    </source>
</evidence>
<organism evidence="2">
    <name type="scientific">uncultured Gemmatimonadaceae bacterium</name>
    <dbReference type="NCBI Taxonomy" id="246130"/>
    <lineage>
        <taxon>Bacteria</taxon>
        <taxon>Pseudomonadati</taxon>
        <taxon>Gemmatimonadota</taxon>
        <taxon>Gemmatimonadia</taxon>
        <taxon>Gemmatimonadales</taxon>
        <taxon>Gemmatimonadaceae</taxon>
        <taxon>environmental samples</taxon>
    </lineage>
</organism>
<feature type="non-terminal residue" evidence="2">
    <location>
        <position position="336"/>
    </location>
</feature>
<feature type="compositionally biased region" description="Basic and acidic residues" evidence="1">
    <location>
        <begin position="170"/>
        <end position="182"/>
    </location>
</feature>
<feature type="compositionally biased region" description="Low complexity" evidence="1">
    <location>
        <begin position="312"/>
        <end position="336"/>
    </location>
</feature>
<protein>
    <submittedName>
        <fullName evidence="2">Glycosyltransferase</fullName>
    </submittedName>
</protein>
<feature type="compositionally biased region" description="Basic residues" evidence="1">
    <location>
        <begin position="74"/>
        <end position="95"/>
    </location>
</feature>
<dbReference type="GO" id="GO:0016740">
    <property type="term" value="F:transferase activity"/>
    <property type="evidence" value="ECO:0007669"/>
    <property type="project" value="UniProtKB-KW"/>
</dbReference>
<sequence>AAVRSGPVLQRGGGAAGDAPAPERGARAARRPGLRGRVRGRREPGPDAAGAAAAAGRRPAGAGGAVLAQLRAPDRRHGRRGARPRRRRGAHRRRPAGPARGDPRDGGAVARGARRRLRRAHRPAGRERVQAGDRQGVLPRDQPAERDADPARHRRLPPDGPQGGRRARRDARARPLRARDGELGGVPPGGRAVPPRPAARRRVEVPAPQDGALRPRRRHLVLRPAAARGHLARLRRLGPGPRRHPLRPGAAALHQHVGGGVDGDDDRGALPRRRPAAVARRHRRVHRPHLRRGQAAPALPRPGAPRLRPRPARGAGALPAGAPRAGGVPDARASRM</sequence>
<gene>
    <name evidence="2" type="ORF">AVDCRST_MAG11-3601</name>
</gene>
<feature type="compositionally biased region" description="Basic residues" evidence="1">
    <location>
        <begin position="270"/>
        <end position="292"/>
    </location>
</feature>
<feature type="compositionally biased region" description="Low complexity" evidence="1">
    <location>
        <begin position="96"/>
        <end position="111"/>
    </location>
</feature>
<reference evidence="2" key="1">
    <citation type="submission" date="2020-02" db="EMBL/GenBank/DDBJ databases">
        <authorList>
            <person name="Meier V. D."/>
        </authorList>
    </citation>
    <scope>NUCLEOTIDE SEQUENCE</scope>
    <source>
        <strain evidence="2">AVDCRST_MAG11</strain>
    </source>
</reference>
<feature type="region of interest" description="Disordered" evidence="1">
    <location>
        <begin position="1"/>
        <end position="212"/>
    </location>
</feature>
<feature type="compositionally biased region" description="Basic residues" evidence="1">
    <location>
        <begin position="112"/>
        <end position="123"/>
    </location>
</feature>
<feature type="compositionally biased region" description="Basic and acidic residues" evidence="1">
    <location>
        <begin position="142"/>
        <end position="151"/>
    </location>
</feature>